<name>A0A6M3M951_9ZZZZ</name>
<evidence type="ECO:0000313" key="1">
    <source>
        <dbReference type="EMBL" id="QJB02193.1"/>
    </source>
</evidence>
<gene>
    <name evidence="1" type="ORF">MM171B01422_0009</name>
</gene>
<accession>A0A6M3M951</accession>
<dbReference type="EMBL" id="MT143765">
    <property type="protein sequence ID" value="QJB02193.1"/>
    <property type="molecule type" value="Genomic_DNA"/>
</dbReference>
<proteinExistence type="predicted"/>
<reference evidence="1" key="1">
    <citation type="submission" date="2020-03" db="EMBL/GenBank/DDBJ databases">
        <title>The deep terrestrial virosphere.</title>
        <authorList>
            <person name="Holmfeldt K."/>
            <person name="Nilsson E."/>
            <person name="Simone D."/>
            <person name="Lopez-Fernandez M."/>
            <person name="Wu X."/>
            <person name="de Brujin I."/>
            <person name="Lundin D."/>
            <person name="Andersson A."/>
            <person name="Bertilsson S."/>
            <person name="Dopson M."/>
        </authorList>
    </citation>
    <scope>NUCLEOTIDE SEQUENCE</scope>
    <source>
        <strain evidence="1">MM171B01422</strain>
    </source>
</reference>
<organism evidence="1">
    <name type="scientific">viral metagenome</name>
    <dbReference type="NCBI Taxonomy" id="1070528"/>
    <lineage>
        <taxon>unclassified sequences</taxon>
        <taxon>metagenomes</taxon>
        <taxon>organismal metagenomes</taxon>
    </lineage>
</organism>
<sequence length="126" mass="14502">MKSEINLEESNMAKKVLRTQDKLKVVIDLNTDTKLYEAPINPPNTGSKYTDGTDLMAHKARSGNVYFYTYYWSMWQGVEEEFELVTENQAEEFLLDKMALPYPAELTGSEIKTAKEYGFELLEENA</sequence>
<protein>
    <submittedName>
        <fullName evidence="1">Uncharacterized protein</fullName>
    </submittedName>
</protein>
<dbReference type="AlphaFoldDB" id="A0A6M3M951"/>